<name>A0ABW0L8U4_9BURK</name>
<organism evidence="2 3">
    <name type="scientific">Massilia niabensis</name>
    <dbReference type="NCBI Taxonomy" id="544910"/>
    <lineage>
        <taxon>Bacteria</taxon>
        <taxon>Pseudomonadati</taxon>
        <taxon>Pseudomonadota</taxon>
        <taxon>Betaproteobacteria</taxon>
        <taxon>Burkholderiales</taxon>
        <taxon>Oxalobacteraceae</taxon>
        <taxon>Telluria group</taxon>
        <taxon>Massilia</taxon>
    </lineage>
</organism>
<gene>
    <name evidence="2" type="ORF">ACFPN5_21070</name>
</gene>
<dbReference type="Proteomes" id="UP001596050">
    <property type="component" value="Unassembled WGS sequence"/>
</dbReference>
<evidence type="ECO:0000313" key="3">
    <source>
        <dbReference type="Proteomes" id="UP001596050"/>
    </source>
</evidence>
<reference evidence="3" key="1">
    <citation type="journal article" date="2019" name="Int. J. Syst. Evol. Microbiol.">
        <title>The Global Catalogue of Microorganisms (GCM) 10K type strain sequencing project: providing services to taxonomists for standard genome sequencing and annotation.</title>
        <authorList>
            <consortium name="The Broad Institute Genomics Platform"/>
            <consortium name="The Broad Institute Genome Sequencing Center for Infectious Disease"/>
            <person name="Wu L."/>
            <person name="Ma J."/>
        </authorList>
    </citation>
    <scope>NUCLEOTIDE SEQUENCE [LARGE SCALE GENOMIC DNA]</scope>
    <source>
        <strain evidence="3">KACC 12649</strain>
    </source>
</reference>
<dbReference type="RefSeq" id="WP_379785782.1">
    <property type="nucleotide sequence ID" value="NZ_JBHSMU010000016.1"/>
</dbReference>
<evidence type="ECO:0000313" key="2">
    <source>
        <dbReference type="EMBL" id="MFC5462303.1"/>
    </source>
</evidence>
<keyword evidence="1" id="KW-0812">Transmembrane</keyword>
<keyword evidence="1" id="KW-1133">Transmembrane helix</keyword>
<comment type="caution">
    <text evidence="2">The sequence shown here is derived from an EMBL/GenBank/DDBJ whole genome shotgun (WGS) entry which is preliminary data.</text>
</comment>
<feature type="transmembrane region" description="Helical" evidence="1">
    <location>
        <begin position="12"/>
        <end position="30"/>
    </location>
</feature>
<evidence type="ECO:0000256" key="1">
    <source>
        <dbReference type="SAM" id="Phobius"/>
    </source>
</evidence>
<keyword evidence="1" id="KW-0472">Membrane</keyword>
<proteinExistence type="predicted"/>
<protein>
    <submittedName>
        <fullName evidence="2">Uncharacterized protein</fullName>
    </submittedName>
</protein>
<dbReference type="EMBL" id="JBHSMU010000016">
    <property type="protein sequence ID" value="MFC5462303.1"/>
    <property type="molecule type" value="Genomic_DNA"/>
</dbReference>
<keyword evidence="3" id="KW-1185">Reference proteome</keyword>
<sequence>MDEQEEWAELRRCGIVTIVMIAAGLAVLAVQGEAPAAGALANTGGAPRAAGSNASARIAVGERARHPARPLAARSGALAVPSLSAGAAIPGK</sequence>
<accession>A0ABW0L8U4</accession>